<organism evidence="1 2">
    <name type="scientific">Meloidogyne enterolobii</name>
    <name type="common">Root-knot nematode worm</name>
    <name type="synonym">Meloidogyne mayaguensis</name>
    <dbReference type="NCBI Taxonomy" id="390850"/>
    <lineage>
        <taxon>Eukaryota</taxon>
        <taxon>Metazoa</taxon>
        <taxon>Ecdysozoa</taxon>
        <taxon>Nematoda</taxon>
        <taxon>Chromadorea</taxon>
        <taxon>Rhabditida</taxon>
        <taxon>Tylenchina</taxon>
        <taxon>Tylenchomorpha</taxon>
        <taxon>Tylenchoidea</taxon>
        <taxon>Meloidogynidae</taxon>
        <taxon>Meloidogyninae</taxon>
        <taxon>Meloidogyne</taxon>
    </lineage>
</organism>
<gene>
    <name evidence="1" type="ORF">MENTE1834_LOCUS26297</name>
</gene>
<evidence type="ECO:0000313" key="1">
    <source>
        <dbReference type="EMBL" id="CAK5079199.1"/>
    </source>
</evidence>
<proteinExistence type="predicted"/>
<sequence>MPRMHTNRNNNNGSGVKRPYNFDDYGEDGGGGNGGGGPSTSRRMSEQIE</sequence>
<evidence type="ECO:0000313" key="2">
    <source>
        <dbReference type="Proteomes" id="UP001497535"/>
    </source>
</evidence>
<name>A0ACB0ZKV9_MELEN</name>
<dbReference type="EMBL" id="CAVMJV010000037">
    <property type="protein sequence ID" value="CAK5079199.1"/>
    <property type="molecule type" value="Genomic_DNA"/>
</dbReference>
<protein>
    <submittedName>
        <fullName evidence="1">Uncharacterized protein</fullName>
    </submittedName>
</protein>
<comment type="caution">
    <text evidence="1">The sequence shown here is derived from an EMBL/GenBank/DDBJ whole genome shotgun (WGS) entry which is preliminary data.</text>
</comment>
<keyword evidence="2" id="KW-1185">Reference proteome</keyword>
<reference evidence="1" key="1">
    <citation type="submission" date="2023-11" db="EMBL/GenBank/DDBJ databases">
        <authorList>
            <person name="Poullet M."/>
        </authorList>
    </citation>
    <scope>NUCLEOTIDE SEQUENCE</scope>
    <source>
        <strain evidence="1">E1834</strain>
    </source>
</reference>
<dbReference type="Proteomes" id="UP001497535">
    <property type="component" value="Unassembled WGS sequence"/>
</dbReference>
<accession>A0ACB0ZKV9</accession>